<keyword evidence="2" id="KW-1185">Reference proteome</keyword>
<reference evidence="1 2" key="1">
    <citation type="submission" date="2024-01" db="EMBL/GenBank/DDBJ databases">
        <authorList>
            <person name="Alioto T."/>
            <person name="Alioto T."/>
            <person name="Gomez Garrido J."/>
        </authorList>
    </citation>
    <scope>NUCLEOTIDE SEQUENCE [LARGE SCALE GENOMIC DNA]</scope>
</reference>
<dbReference type="Proteomes" id="UP001314229">
    <property type="component" value="Unassembled WGS sequence"/>
</dbReference>
<gene>
    <name evidence="1" type="ORF">FSCOSCO3_A017698</name>
</gene>
<dbReference type="AlphaFoldDB" id="A0AAV1NCT6"/>
<evidence type="ECO:0000313" key="2">
    <source>
        <dbReference type="Proteomes" id="UP001314229"/>
    </source>
</evidence>
<name>A0AAV1NCT6_SCOSC</name>
<evidence type="ECO:0000313" key="1">
    <source>
        <dbReference type="EMBL" id="CAK6957366.1"/>
    </source>
</evidence>
<comment type="caution">
    <text evidence="1">The sequence shown here is derived from an EMBL/GenBank/DDBJ whole genome shotgun (WGS) entry which is preliminary data.</text>
</comment>
<sequence>MIASFPGNLSKLLTVTSETRLSSDSHASGMKSTFKQLLILKVHRGGETGEMKKSSRRLRGALRVEEETLRRELANVSSLTSCLTWLSNRLPKISYGSQGTTKKKHRL</sequence>
<accession>A0AAV1NCT6</accession>
<organism evidence="1 2">
    <name type="scientific">Scomber scombrus</name>
    <name type="common">Atlantic mackerel</name>
    <name type="synonym">Scomber vernalis</name>
    <dbReference type="NCBI Taxonomy" id="13677"/>
    <lineage>
        <taxon>Eukaryota</taxon>
        <taxon>Metazoa</taxon>
        <taxon>Chordata</taxon>
        <taxon>Craniata</taxon>
        <taxon>Vertebrata</taxon>
        <taxon>Euteleostomi</taxon>
        <taxon>Actinopterygii</taxon>
        <taxon>Neopterygii</taxon>
        <taxon>Teleostei</taxon>
        <taxon>Neoteleostei</taxon>
        <taxon>Acanthomorphata</taxon>
        <taxon>Pelagiaria</taxon>
        <taxon>Scombriformes</taxon>
        <taxon>Scombridae</taxon>
        <taxon>Scomber</taxon>
    </lineage>
</organism>
<protein>
    <submittedName>
        <fullName evidence="1">Uncharacterized protein</fullName>
    </submittedName>
</protein>
<dbReference type="EMBL" id="CAWUFR010000029">
    <property type="protein sequence ID" value="CAK6957366.1"/>
    <property type="molecule type" value="Genomic_DNA"/>
</dbReference>
<proteinExistence type="predicted"/>